<dbReference type="Proteomes" id="UP000280292">
    <property type="component" value="Unassembled WGS sequence"/>
</dbReference>
<proteinExistence type="predicted"/>
<keyword evidence="1" id="KW-0378">Hydrolase</keyword>
<comment type="caution">
    <text evidence="1">The sequence shown here is derived from an EMBL/GenBank/DDBJ whole genome shotgun (WGS) entry which is preliminary data.</text>
</comment>
<dbReference type="AlphaFoldDB" id="A0A3M2W6R5"/>
<reference evidence="1 2" key="1">
    <citation type="submission" date="2018-08" db="EMBL/GenBank/DDBJ databases">
        <title>Recombination of ecologically and evolutionarily significant loci maintains genetic cohesion in the Pseudomonas syringae species complex.</title>
        <authorList>
            <person name="Dillon M."/>
            <person name="Thakur S."/>
            <person name="Almeida R.N.D."/>
            <person name="Weir B.S."/>
            <person name="Guttman D.S."/>
        </authorList>
    </citation>
    <scope>NUCLEOTIDE SEQUENCE [LARGE SCALE GENOMIC DNA]</scope>
    <source>
        <strain evidence="1 2">ICMP 3883</strain>
    </source>
</reference>
<dbReference type="EMBL" id="RBNR01000076">
    <property type="protein sequence ID" value="RML46238.1"/>
    <property type="molecule type" value="Genomic_DNA"/>
</dbReference>
<protein>
    <submittedName>
        <fullName evidence="1">Glycoside hydrolase</fullName>
    </submittedName>
</protein>
<dbReference type="GO" id="GO:0016787">
    <property type="term" value="F:hydrolase activity"/>
    <property type="evidence" value="ECO:0007669"/>
    <property type="project" value="UniProtKB-KW"/>
</dbReference>
<gene>
    <name evidence="1" type="ORF">ALQ95_100886</name>
</gene>
<sequence length="62" mass="6840">MCGYPILDYPGWDDACYCPESSLSYADGQGQRAAFHPLHKALCDRASAFDTLIRQKGGNFPI</sequence>
<name>A0A3M2W6R5_PSESI</name>
<evidence type="ECO:0000313" key="1">
    <source>
        <dbReference type="EMBL" id="RML46238.1"/>
    </source>
</evidence>
<evidence type="ECO:0000313" key="2">
    <source>
        <dbReference type="Proteomes" id="UP000280292"/>
    </source>
</evidence>
<organism evidence="1 2">
    <name type="scientific">Pseudomonas syringae pv. ribicola</name>
    <dbReference type="NCBI Taxonomy" id="55398"/>
    <lineage>
        <taxon>Bacteria</taxon>
        <taxon>Pseudomonadati</taxon>
        <taxon>Pseudomonadota</taxon>
        <taxon>Gammaproteobacteria</taxon>
        <taxon>Pseudomonadales</taxon>
        <taxon>Pseudomonadaceae</taxon>
        <taxon>Pseudomonas</taxon>
    </lineage>
</organism>
<accession>A0A3M2W6R5</accession>